<accession>A0A1S8X9M8</accession>
<evidence type="ECO:0000313" key="2">
    <source>
        <dbReference type="EMBL" id="OON23435.1"/>
    </source>
</evidence>
<dbReference type="EMBL" id="KV891545">
    <property type="protein sequence ID" value="OON23435.1"/>
    <property type="molecule type" value="Genomic_DNA"/>
</dbReference>
<sequence length="91" mass="10342">MQRGSQRIFSFEAGDAAQIVCDLDKEYSENTQEMMWTLNDGPLPEHVERTDRLHTSLIVIRNLTAEDEGVYSCGQKQKIAQVLFLQKPGTI</sequence>
<proteinExistence type="predicted"/>
<keyword evidence="3" id="KW-1185">Reference proteome</keyword>
<dbReference type="Gene3D" id="2.60.40.10">
    <property type="entry name" value="Immunoglobulins"/>
    <property type="match status" value="1"/>
</dbReference>
<name>A0A1S8X9M8_OPIVI</name>
<dbReference type="Pfam" id="PF00047">
    <property type="entry name" value="ig"/>
    <property type="match status" value="1"/>
</dbReference>
<dbReference type="InterPro" id="IPR036179">
    <property type="entry name" value="Ig-like_dom_sf"/>
</dbReference>
<dbReference type="InterPro" id="IPR013783">
    <property type="entry name" value="Ig-like_fold"/>
</dbReference>
<dbReference type="InterPro" id="IPR007110">
    <property type="entry name" value="Ig-like_dom"/>
</dbReference>
<dbReference type="SUPFAM" id="SSF48726">
    <property type="entry name" value="Immunoglobulin"/>
    <property type="match status" value="1"/>
</dbReference>
<evidence type="ECO:0000259" key="1">
    <source>
        <dbReference type="PROSITE" id="PS50835"/>
    </source>
</evidence>
<reference evidence="2 3" key="1">
    <citation type="submission" date="2015-03" db="EMBL/GenBank/DDBJ databases">
        <title>Draft genome of the nematode, Opisthorchis viverrini.</title>
        <authorList>
            <person name="Mitreva M."/>
        </authorList>
    </citation>
    <scope>NUCLEOTIDE SEQUENCE [LARGE SCALE GENOMIC DNA]</scope>
    <source>
        <strain evidence="2">Khon Kaen</strain>
    </source>
</reference>
<dbReference type="InterPro" id="IPR013151">
    <property type="entry name" value="Immunoglobulin_dom"/>
</dbReference>
<dbReference type="Proteomes" id="UP000243686">
    <property type="component" value="Unassembled WGS sequence"/>
</dbReference>
<dbReference type="CDD" id="cd00096">
    <property type="entry name" value="Ig"/>
    <property type="match status" value="1"/>
</dbReference>
<dbReference type="PROSITE" id="PS50835">
    <property type="entry name" value="IG_LIKE"/>
    <property type="match status" value="1"/>
</dbReference>
<protein>
    <recommendedName>
        <fullName evidence="1">Ig-like domain-containing protein</fullName>
    </recommendedName>
</protein>
<dbReference type="AlphaFoldDB" id="A0A1S8X9M8"/>
<feature type="domain" description="Ig-like" evidence="1">
    <location>
        <begin position="14"/>
        <end position="73"/>
    </location>
</feature>
<gene>
    <name evidence="2" type="ORF">X801_00651</name>
</gene>
<organism evidence="2 3">
    <name type="scientific">Opisthorchis viverrini</name>
    <name type="common">Southeast Asian liver fluke</name>
    <dbReference type="NCBI Taxonomy" id="6198"/>
    <lineage>
        <taxon>Eukaryota</taxon>
        <taxon>Metazoa</taxon>
        <taxon>Spiralia</taxon>
        <taxon>Lophotrochozoa</taxon>
        <taxon>Platyhelminthes</taxon>
        <taxon>Trematoda</taxon>
        <taxon>Digenea</taxon>
        <taxon>Opisthorchiida</taxon>
        <taxon>Opisthorchiata</taxon>
        <taxon>Opisthorchiidae</taxon>
        <taxon>Opisthorchis</taxon>
    </lineage>
</organism>
<evidence type="ECO:0000313" key="3">
    <source>
        <dbReference type="Proteomes" id="UP000243686"/>
    </source>
</evidence>